<evidence type="ECO:0000256" key="1">
    <source>
        <dbReference type="SAM" id="MobiDB-lite"/>
    </source>
</evidence>
<accession>A0A0C2GYD2</accession>
<name>A0A0C2GYD2_9BILA</name>
<proteinExistence type="predicted"/>
<evidence type="ECO:0000313" key="3">
    <source>
        <dbReference type="Proteomes" id="UP000054047"/>
    </source>
</evidence>
<dbReference type="EMBL" id="KN727089">
    <property type="protein sequence ID" value="KIH66510.1"/>
    <property type="molecule type" value="Genomic_DNA"/>
</dbReference>
<dbReference type="AlphaFoldDB" id="A0A0C2GYD2"/>
<dbReference type="Proteomes" id="UP000054047">
    <property type="component" value="Unassembled WGS sequence"/>
</dbReference>
<feature type="region of interest" description="Disordered" evidence="1">
    <location>
        <begin position="36"/>
        <end position="64"/>
    </location>
</feature>
<evidence type="ECO:0000313" key="2">
    <source>
        <dbReference type="EMBL" id="KIH66510.1"/>
    </source>
</evidence>
<dbReference type="OrthoDB" id="5863323at2759"/>
<keyword evidence="3" id="KW-1185">Reference proteome</keyword>
<gene>
    <name evidence="2" type="ORF">ANCDUO_03160</name>
</gene>
<organism evidence="2 3">
    <name type="scientific">Ancylostoma duodenale</name>
    <dbReference type="NCBI Taxonomy" id="51022"/>
    <lineage>
        <taxon>Eukaryota</taxon>
        <taxon>Metazoa</taxon>
        <taxon>Ecdysozoa</taxon>
        <taxon>Nematoda</taxon>
        <taxon>Chromadorea</taxon>
        <taxon>Rhabditida</taxon>
        <taxon>Rhabditina</taxon>
        <taxon>Rhabditomorpha</taxon>
        <taxon>Strongyloidea</taxon>
        <taxon>Ancylostomatidae</taxon>
        <taxon>Ancylostomatinae</taxon>
        <taxon>Ancylostoma</taxon>
    </lineage>
</organism>
<protein>
    <submittedName>
        <fullName evidence="2">Uncharacterized protein</fullName>
    </submittedName>
</protein>
<reference evidence="2 3" key="1">
    <citation type="submission" date="2013-12" db="EMBL/GenBank/DDBJ databases">
        <title>Draft genome of the parsitic nematode Ancylostoma duodenale.</title>
        <authorList>
            <person name="Mitreva M."/>
        </authorList>
    </citation>
    <scope>NUCLEOTIDE SEQUENCE [LARGE SCALE GENOMIC DNA]</scope>
    <source>
        <strain evidence="2 3">Zhejiang</strain>
    </source>
</reference>
<sequence>MDQNKIRREFSKQSVNQHHAISLLEKKSMRSEQAFRRTEGVVDWPKGSTLSQGNEGGEGNKQDVGDVITRIDKVAEKNMKEEDVAAIKPLVEGRPKNPFRTKRVRREMKFRRM</sequence>